<accession>G0W8M6</accession>
<feature type="compositionally biased region" description="Polar residues" evidence="1">
    <location>
        <begin position="1"/>
        <end position="10"/>
    </location>
</feature>
<evidence type="ECO:0000313" key="4">
    <source>
        <dbReference type="EMBL" id="CCD24137.1"/>
    </source>
</evidence>
<evidence type="ECO:0000259" key="3">
    <source>
        <dbReference type="Pfam" id="PF10374"/>
    </source>
</evidence>
<feature type="domain" description="Telomerase activating protein Est1-like N-terminal" evidence="3">
    <location>
        <begin position="106"/>
        <end position="253"/>
    </location>
</feature>
<feature type="compositionally biased region" description="Polar residues" evidence="1">
    <location>
        <begin position="737"/>
        <end position="747"/>
    </location>
</feature>
<feature type="compositionally biased region" description="Low complexity" evidence="1">
    <location>
        <begin position="15"/>
        <end position="29"/>
    </location>
</feature>
<evidence type="ECO:0000259" key="2">
    <source>
        <dbReference type="Pfam" id="PF10373"/>
    </source>
</evidence>
<organism evidence="4 5">
    <name type="scientific">Naumovozyma dairenensis (strain ATCC 10597 / BCRC 20456 / CBS 421 / NBRC 0211 / NRRL Y-12639)</name>
    <name type="common">Saccharomyces dairenensis</name>
    <dbReference type="NCBI Taxonomy" id="1071378"/>
    <lineage>
        <taxon>Eukaryota</taxon>
        <taxon>Fungi</taxon>
        <taxon>Dikarya</taxon>
        <taxon>Ascomycota</taxon>
        <taxon>Saccharomycotina</taxon>
        <taxon>Saccharomycetes</taxon>
        <taxon>Saccharomycetales</taxon>
        <taxon>Saccharomycetaceae</taxon>
        <taxon>Naumovozyma</taxon>
    </lineage>
</organism>
<feature type="region of interest" description="Disordered" evidence="1">
    <location>
        <begin position="980"/>
        <end position="1013"/>
    </location>
</feature>
<dbReference type="Pfam" id="PF10374">
    <property type="entry name" value="EST1"/>
    <property type="match status" value="1"/>
</dbReference>
<dbReference type="InterPro" id="IPR019458">
    <property type="entry name" value="Est1-like_N"/>
</dbReference>
<dbReference type="KEGG" id="ndi:NDAI_0C04780"/>
<feature type="region of interest" description="Disordered" evidence="1">
    <location>
        <begin position="1"/>
        <end position="31"/>
    </location>
</feature>
<dbReference type="SUPFAM" id="SSF48452">
    <property type="entry name" value="TPR-like"/>
    <property type="match status" value="1"/>
</dbReference>
<feature type="region of interest" description="Disordered" evidence="1">
    <location>
        <begin position="737"/>
        <end position="756"/>
    </location>
</feature>
<sequence>MDSRSTAVTESKQESSSNQSTVSNSINNSATNDSINEVRNILSDLERQLNDIFKGNQLNEDFTILNGYLTFLHSKLIKVVVDLLEVSSTSTDLNVIKLNHKLISFILDQLWGRIYYPVFKWFQNWRKWIITNYFKKVQPSQNANDQTRFIEFRKMNSKLNKFAKLVNQFYSSIIQTILKKFDTSLLLPKLFYKEINEIFPLSLYQSSPPSPSHFSSSSPSIAYDNTTTDMIILMMLQKCLFYLGHCQRYKAINEKIYDNYQIDDFKKALFYFNWSNLLLPSFGGESFLQLGLIHVHTKNFGIALQYFIRASLTRISNPIAMNNFQAIISNNNSKENNKNNNNNRLYENIIDIIKDTRVNEFKPTKIVNKEIIEYYFIVLFGINYNPSSWVDTKKNGTQFLKSTDINLKHLEASFLEKISTRFFKNMNLILQNLITAIGGFHLLLLNEKKNSKEQNIFNIGLEELSKHQLSYLDFVFKFISHLIKNVIMISWEEKPEDFQYIAMVRLILSWLNSNRCILQYSHTNELFTITLAKLSNQIIKNKSIKLDTSKLKQNSEFVPTRTYLFEEDVIFREFASIHFNLSGFNDSKINSSPDRNIRLMGFSPEVEDTNSENNDMDIIKLKLYSIILMSKKVLDGNQYGIKWDDDGIQFDHIPIVTEKNTLKYQGKKRGGILPNLLDKKTTMWKKNKQRDIQVSEKKKTLNGKELIQEEDEEIVYARNDNINEPISVSVLETQLLQGRHSGSSTPSDKWGYSGSSVPVPPSNFNVKPSEDLTQNITEQTFSSVFGSARFQNQPHKELSSSSVKSNSETSLPLRDLENSLKNMTMSDQNMINNNNNSTNESVSYLNTAAFQQQDSKIETTSSAPTSSHNPAYSYDYLNNLSNQSQFMSIPAPNLQLPPPTSQVQQTSPFFLSNQQFQQSGTISPYLTNQPSYPNFQQHSSSSYPWLNATTFENMPYLPQQAQMQASPFAYMTTQYPYDNSMYQKNNRHSKSATTKSATKKSDKKCKSTIKRQE</sequence>
<dbReference type="InterPro" id="IPR011990">
    <property type="entry name" value="TPR-like_helical_dom_sf"/>
</dbReference>
<evidence type="ECO:0000256" key="1">
    <source>
        <dbReference type="SAM" id="MobiDB-lite"/>
    </source>
</evidence>
<gene>
    <name evidence="4" type="primary">NDAI0C04780</name>
    <name evidence="4" type="ordered locus">NDAI_0C04780</name>
</gene>
<name>G0W8M6_NAUDC</name>
<dbReference type="RefSeq" id="XP_003669380.1">
    <property type="nucleotide sequence ID" value="XM_003669332.1"/>
</dbReference>
<feature type="compositionally biased region" description="Low complexity" evidence="1">
    <location>
        <begin position="799"/>
        <end position="810"/>
    </location>
</feature>
<dbReference type="STRING" id="1071378.G0W8M6"/>
<proteinExistence type="predicted"/>
<protein>
    <recommendedName>
        <fullName evidence="6">DNA/RNA-binding domain-containing protein</fullName>
    </recommendedName>
</protein>
<evidence type="ECO:0000313" key="5">
    <source>
        <dbReference type="Proteomes" id="UP000000689"/>
    </source>
</evidence>
<dbReference type="AlphaFoldDB" id="G0W8M6"/>
<dbReference type="Gene3D" id="1.25.40.10">
    <property type="entry name" value="Tetratricopeptide repeat domain"/>
    <property type="match status" value="1"/>
</dbReference>
<feature type="compositionally biased region" description="Basic residues" evidence="1">
    <location>
        <begin position="997"/>
        <end position="1013"/>
    </location>
</feature>
<dbReference type="HOGENOM" id="CLU_010068_0_0_1"/>
<dbReference type="Pfam" id="PF10373">
    <property type="entry name" value="EST1_DNA_bind"/>
    <property type="match status" value="1"/>
</dbReference>
<evidence type="ECO:0008006" key="6">
    <source>
        <dbReference type="Google" id="ProtNLM"/>
    </source>
</evidence>
<feature type="domain" description="DNA/RNA-binding" evidence="2">
    <location>
        <begin position="268"/>
        <end position="579"/>
    </location>
</feature>
<dbReference type="Proteomes" id="UP000000689">
    <property type="component" value="Chromosome 3"/>
</dbReference>
<dbReference type="OMA" id="HYPIFKW"/>
<dbReference type="EMBL" id="HE580269">
    <property type="protein sequence ID" value="CCD24137.1"/>
    <property type="molecule type" value="Genomic_DNA"/>
</dbReference>
<dbReference type="eggNOG" id="KOG2162">
    <property type="taxonomic scope" value="Eukaryota"/>
</dbReference>
<reference evidence="4 5" key="1">
    <citation type="journal article" date="2011" name="Proc. Natl. Acad. Sci. U.S.A.">
        <title>Evolutionary erosion of yeast sex chromosomes by mating-type switching accidents.</title>
        <authorList>
            <person name="Gordon J.L."/>
            <person name="Armisen D."/>
            <person name="Proux-Wera E."/>
            <person name="Oheigeartaigh S.S."/>
            <person name="Byrne K.P."/>
            <person name="Wolfe K.H."/>
        </authorList>
    </citation>
    <scope>NUCLEOTIDE SEQUENCE [LARGE SCALE GENOMIC DNA]</scope>
    <source>
        <strain evidence="5">ATCC 10597 / BCRC 20456 / CBS 421 / NBRC 0211 / NRRL Y-12639</strain>
    </source>
</reference>
<dbReference type="OrthoDB" id="69928at2759"/>
<dbReference type="InterPro" id="IPR018834">
    <property type="entry name" value="DNA/RNA-bd_Est1-type"/>
</dbReference>
<keyword evidence="5" id="KW-1185">Reference proteome</keyword>
<feature type="region of interest" description="Disordered" evidence="1">
    <location>
        <begin position="792"/>
        <end position="812"/>
    </location>
</feature>
<dbReference type="GeneID" id="11496609"/>